<evidence type="ECO:0000313" key="2">
    <source>
        <dbReference type="Proteomes" id="UP001497535"/>
    </source>
</evidence>
<evidence type="ECO:0000313" key="1">
    <source>
        <dbReference type="EMBL" id="CAK5046250.1"/>
    </source>
</evidence>
<gene>
    <name evidence="1" type="ORF">MENTE1834_LOCUS12006</name>
</gene>
<organism evidence="1 2">
    <name type="scientific">Meloidogyne enterolobii</name>
    <name type="common">Root-knot nematode worm</name>
    <name type="synonym">Meloidogyne mayaguensis</name>
    <dbReference type="NCBI Taxonomy" id="390850"/>
    <lineage>
        <taxon>Eukaryota</taxon>
        <taxon>Metazoa</taxon>
        <taxon>Ecdysozoa</taxon>
        <taxon>Nematoda</taxon>
        <taxon>Chromadorea</taxon>
        <taxon>Rhabditida</taxon>
        <taxon>Tylenchina</taxon>
        <taxon>Tylenchomorpha</taxon>
        <taxon>Tylenchoidea</taxon>
        <taxon>Meloidogynidae</taxon>
        <taxon>Meloidogyninae</taxon>
        <taxon>Meloidogyne</taxon>
    </lineage>
</organism>
<accession>A0ACB0YGX5</accession>
<name>A0ACB0YGX5_MELEN</name>
<protein>
    <submittedName>
        <fullName evidence="1">Uncharacterized protein</fullName>
    </submittedName>
</protein>
<reference evidence="1" key="1">
    <citation type="submission" date="2023-11" db="EMBL/GenBank/DDBJ databases">
        <authorList>
            <person name="Poullet M."/>
        </authorList>
    </citation>
    <scope>NUCLEOTIDE SEQUENCE</scope>
    <source>
        <strain evidence="1">E1834</strain>
    </source>
</reference>
<proteinExistence type="predicted"/>
<dbReference type="EMBL" id="CAVMJV010000012">
    <property type="protein sequence ID" value="CAK5046250.1"/>
    <property type="molecule type" value="Genomic_DNA"/>
</dbReference>
<dbReference type="Proteomes" id="UP001497535">
    <property type="component" value="Unassembled WGS sequence"/>
</dbReference>
<comment type="caution">
    <text evidence="1">The sequence shown here is derived from an EMBL/GenBank/DDBJ whole genome shotgun (WGS) entry which is preliminary data.</text>
</comment>
<sequence length="1652" mass="186296">MKSFIPKLAPHAFHHLVLLNLTDLATHAFATNLVQISQLTYKIDKNEASETKTTLSDEWSAIENAIIEKAVGNYSTLWRNAVTICLIICLGDLVARLIFAYMGVRLQGPIMAIGRPIINGITKRFGSKRTRSPNKTGSTTELQDLTKTESSSPEQSTSCGIRERLIDELTQSFSNQESEINSEESTKIQIIKGNEFLDWLNEFLSNPISKKPSYKLPQNSGDLTHFLDKATHFGKEIPNFNTIIDPINKTSGDETIKWNKEQISIYKAILNQMNVLARGNANSPTHRQLRKTISSTVLTIAVILILVPNAAAAPIKTYPIQTSQDSLLVSVFVVSIIIALVIHFTTLFYTQSKPTTPITAIIKIEINDISVKALADTGATISIAPISLSHKLNTNPRTSNIEALSVSAHVMKILATATVYFKIGKITLRGPLHFVSDDQAKALNGYQVILGSDIFARIPPITFDFHNEILKVGNDSLPMETSNKQQYNLKVRSLENYKILPGTQKIIRAKIDNAQNSEKEVLIETLDSRLEEQNLCTIPTVSKPNNNEINLIICNPTNMLITLTQRTCLASADEIRTTEHPEIFLEGSPNEINVLRDSLKNSRVEIDPTFKIDFAKSSVSGENLNKLKSLCEEFNDIFSKSQYDLGSCTAGEHDIITNSETPVSSRPHKTPFKYHDELQKHIDQLLASGVMIESDTPWVSNIVLVQKKDGGLRPCIDFRKLNEVTIPDHYPLPRLEAIMDRIGNCHYYSSLDLSSGYLQIRLTENASRKCGLITEDKIYQMINLPFGLRNATSAFARCMAHVLSGLDNCVVAYVDDIVVFTKPDDFETHLSSLKSVFERFRRFNLKLSPKKCIFAAATMNFLGYIVNSNGYTPSLGKVEVIKNLPNPKTVREVKHVVGMASFFRKHIPNFSTIVEPLTRLTKKEKNFEWGEEQNNAFNKIKEILTQEPVLIFPDYEKPFHIFTDASTVGQGGALMQKNEENKTFDAIAYCSRTLSMSERRWPAVQAELGAIIFALRTFKPYIFMAEIELHCDHKPLAFLLKKSDAHPNLARWLIELQNYNIKIIHVAGKQNLLADGLSRFPQENIPETAIKDLSELQDIANFPVCLSLSLKPRVVHEQFILNLTARDIEGKMFSIDIRREQGQDPETKLLIEFLEFGTFPAGITENDKEEITSKSENMSMISGILHQQMQGQVPRIYIPMSLRPLIFEAFHTSVLSGGHMNLKKTLNKCRKFYWPMMHRDIANWTKLCITCQLRHSPNPAYRAEMQMPPKNTLFAQIALDLAGPLPLTQKGNKHLLNIICTFTKYIISVPLPDAKAKTIAMAFFKNCYLKFGGCTNLLTDNATAFTSDFFKSFCSLLYINKCYATPHWSQGNPVVERSFRTFHNILSKYLSKDEPDFDEYIECATFCYNTSTHASTNETPFFLMYGRDPIFCIEQILDPKTDLETPIEVNEFKQKLVNVLGRAWESAAAVIQETQLRAKTQYDKLVRNPTILVGDRVLLRNYTGKVGTSKKFHMPWKGLFRVTKIDGVLVTILSCTSPQSNPRVVHINQIKKYYEESGPPNTQNSLPQSEKEVLDNSQAQEQANVPGYSHSNRTQTQTSDKQASISLPTKDLNKTQDPGTEPETNNTPQILERQGKSKYGLRNKPRRKNFSD</sequence>
<keyword evidence="2" id="KW-1185">Reference proteome</keyword>